<dbReference type="EMBL" id="JSVU01000015">
    <property type="protein sequence ID" value="KJJ37324.1"/>
    <property type="molecule type" value="Genomic_DNA"/>
</dbReference>
<organism evidence="2 3">
    <name type="scientific">Aequorivita vladivostokensis</name>
    <dbReference type="NCBI Taxonomy" id="171194"/>
    <lineage>
        <taxon>Bacteria</taxon>
        <taxon>Pseudomonadati</taxon>
        <taxon>Bacteroidota</taxon>
        <taxon>Flavobacteriia</taxon>
        <taxon>Flavobacteriales</taxon>
        <taxon>Flavobacteriaceae</taxon>
        <taxon>Aequorivita</taxon>
    </lineage>
</organism>
<evidence type="ECO:0000256" key="1">
    <source>
        <dbReference type="SAM" id="Phobius"/>
    </source>
</evidence>
<evidence type="ECO:0000313" key="2">
    <source>
        <dbReference type="EMBL" id="KJJ37324.1"/>
    </source>
</evidence>
<accession>A0ABR5DEX9</accession>
<evidence type="ECO:0000313" key="3">
    <source>
        <dbReference type="Proteomes" id="UP000033497"/>
    </source>
</evidence>
<dbReference type="RefSeq" id="WP_045081733.1">
    <property type="nucleotide sequence ID" value="NZ_JSVU01000015.1"/>
</dbReference>
<keyword evidence="1" id="KW-0812">Transmembrane</keyword>
<keyword evidence="1" id="KW-0472">Membrane</keyword>
<reference evidence="2 3" key="1">
    <citation type="submission" date="2014-10" db="EMBL/GenBank/DDBJ databases">
        <title>Genome sequencing of Vitellibacter vladivostokensis KMM 3516.</title>
        <authorList>
            <person name="Thevarajoo S."/>
            <person name="Selvaratnam C."/>
            <person name="Goh K.M."/>
            <person name="Chong C.S."/>
        </authorList>
    </citation>
    <scope>NUCLEOTIDE SEQUENCE [LARGE SCALE GENOMIC DNA]</scope>
    <source>
        <strain evidence="2 3">KMM 3516</strain>
    </source>
</reference>
<dbReference type="Proteomes" id="UP000033497">
    <property type="component" value="Unassembled WGS sequence"/>
</dbReference>
<feature type="transmembrane region" description="Helical" evidence="1">
    <location>
        <begin position="52"/>
        <end position="78"/>
    </location>
</feature>
<keyword evidence="3" id="KW-1185">Reference proteome</keyword>
<comment type="caution">
    <text evidence="2">The sequence shown here is derived from an EMBL/GenBank/DDBJ whole genome shotgun (WGS) entry which is preliminary data.</text>
</comment>
<sequence length="249" mass="29074">MQLALWKMACEDYQILYQASKKTRRAFTFSGVVMGINYMLSLLGLYQFFEIIFVDIFIALVLGAFVTIVFMNIYKLCLTTLNKDEKTFSLSYLASLLGRLIFVGFIGLLIIKGFESFLIFTVFEKLRLADYEGKILLSLRTIHSKFPWIWMVTIALLTLFILPFFIKVSIKAGSIYIQEKKTVEKNIILEDYKRFKKRYAIIFQRDYNLSIEIKEHYLDPPFNTIPLIVTQNLGTTEDFIKFLNSEEVS</sequence>
<proteinExistence type="predicted"/>
<protein>
    <submittedName>
        <fullName evidence="2">Uncharacterized protein</fullName>
    </submittedName>
</protein>
<feature type="transmembrane region" description="Helical" evidence="1">
    <location>
        <begin position="26"/>
        <end position="46"/>
    </location>
</feature>
<keyword evidence="1" id="KW-1133">Transmembrane helix</keyword>
<gene>
    <name evidence="2" type="ORF">MB09_15040</name>
</gene>
<feature type="transmembrane region" description="Helical" evidence="1">
    <location>
        <begin position="148"/>
        <end position="166"/>
    </location>
</feature>
<name>A0ABR5DEX9_9FLAO</name>
<feature type="transmembrane region" description="Helical" evidence="1">
    <location>
        <begin position="90"/>
        <end position="111"/>
    </location>
</feature>